<dbReference type="KEGG" id="tpal:117643875"/>
<evidence type="ECO:0000313" key="3">
    <source>
        <dbReference type="Proteomes" id="UP000515158"/>
    </source>
</evidence>
<name>A0A6P8YXG3_THRPL</name>
<proteinExistence type="predicted"/>
<keyword evidence="3" id="KW-1185">Reference proteome</keyword>
<gene>
    <name evidence="4" type="primary">LOC117643875</name>
</gene>
<keyword evidence="2" id="KW-0472">Membrane</keyword>
<dbReference type="AlphaFoldDB" id="A0A6P8YXG3"/>
<keyword evidence="2" id="KW-1133">Transmembrane helix</keyword>
<keyword evidence="2" id="KW-0812">Transmembrane</keyword>
<accession>A0A6P8YXG3</accession>
<evidence type="ECO:0000256" key="1">
    <source>
        <dbReference type="SAM" id="MobiDB-lite"/>
    </source>
</evidence>
<feature type="transmembrane region" description="Helical" evidence="2">
    <location>
        <begin position="83"/>
        <end position="101"/>
    </location>
</feature>
<reference evidence="4" key="1">
    <citation type="submission" date="2025-08" db="UniProtKB">
        <authorList>
            <consortium name="RefSeq"/>
        </authorList>
    </citation>
    <scope>IDENTIFICATION</scope>
    <source>
        <tissue evidence="4">Total insect</tissue>
    </source>
</reference>
<dbReference type="RefSeq" id="XP_034238897.1">
    <property type="nucleotide sequence ID" value="XM_034383006.1"/>
</dbReference>
<protein>
    <submittedName>
        <fullName evidence="4">Uncharacterized protein LOC117643875</fullName>
    </submittedName>
</protein>
<sequence length="106" mass="11736">MSRAVQRGASTAMRMRSMSSGPVPEVKLNFSPEKLAEMGRAINPGQTAFGPKNANIEKWQKHFQDPLNAETPMYRRKGVSDDLIVSGLSISVASLFVYNVINFFTD</sequence>
<dbReference type="InParanoid" id="A0A6P8YXG3"/>
<evidence type="ECO:0000256" key="2">
    <source>
        <dbReference type="SAM" id="Phobius"/>
    </source>
</evidence>
<organism evidence="4">
    <name type="scientific">Thrips palmi</name>
    <name type="common">Melon thrips</name>
    <dbReference type="NCBI Taxonomy" id="161013"/>
    <lineage>
        <taxon>Eukaryota</taxon>
        <taxon>Metazoa</taxon>
        <taxon>Ecdysozoa</taxon>
        <taxon>Arthropoda</taxon>
        <taxon>Hexapoda</taxon>
        <taxon>Insecta</taxon>
        <taxon>Pterygota</taxon>
        <taxon>Neoptera</taxon>
        <taxon>Paraneoptera</taxon>
        <taxon>Thysanoptera</taxon>
        <taxon>Terebrantia</taxon>
        <taxon>Thripoidea</taxon>
        <taxon>Thripidae</taxon>
        <taxon>Thrips</taxon>
    </lineage>
</organism>
<dbReference type="GeneID" id="117643875"/>
<dbReference type="Proteomes" id="UP000515158">
    <property type="component" value="Unplaced"/>
</dbReference>
<evidence type="ECO:0000313" key="4">
    <source>
        <dbReference type="RefSeq" id="XP_034238897.1"/>
    </source>
</evidence>
<feature type="region of interest" description="Disordered" evidence="1">
    <location>
        <begin position="1"/>
        <end position="25"/>
    </location>
</feature>